<dbReference type="GO" id="GO:0034080">
    <property type="term" value="P:CENP-A containing chromatin assembly"/>
    <property type="evidence" value="ECO:0007669"/>
    <property type="project" value="InterPro"/>
</dbReference>
<gene>
    <name evidence="2" type="ORF">RHTO0S_01e16468g</name>
</gene>
<reference evidence="2" key="1">
    <citation type="journal article" date="2014" name="Genome Announc.">
        <title>Draft genome sequence of Rhodosporidium toruloides CECT1137, an oleaginous yeast of biotechnological interest.</title>
        <authorList>
            <person name="Morin N."/>
            <person name="Calcas X."/>
            <person name="Devillers H."/>
            <person name="Durrens P."/>
            <person name="Sherman D.J."/>
            <person name="Nicaud J.-M."/>
            <person name="Neuveglise C."/>
        </authorList>
    </citation>
    <scope>NUCLEOTIDE SEQUENCE</scope>
    <source>
        <strain evidence="2">CECT1137</strain>
    </source>
</reference>
<feature type="region of interest" description="Disordered" evidence="1">
    <location>
        <begin position="290"/>
        <end position="322"/>
    </location>
</feature>
<proteinExistence type="predicted"/>
<sequence>MPKQGSNKHGYLSENDIQLPRSTQAQKLVAQHDRRSLASIALTWLVETPRSTGGDEDGLFDEVQEDVDERRVLYEQLRDEEGTAGRSRVVKAMQEDWRDGLTYRQVAQLDMQQFQIKGIGKSWTAYRAELPPSATVASSTHLFAAFRDSFGAYHPHYLHLTTLTTPSPLTVLRLQLLPSPSLTSRSTSSFPAAIFLLHIPLTPYFLLPTSLPSSLRPLILQALSTSITSSASSVALTKLDLEGKDWKALREVLVERKSAVGEWRKVRGEEGRETDGGGVLVPQARRKVMEDPTQLPPPTLGATGVPALPQPGAGAERARKRRRLEEVNSVFGTGASRAEQAQQDDKLPKLERLDYSISLPYLNEPAFPATDVPFDSSTHPPFLMRLEGSHVLSGLRALVASGLTEVASDQDKENAPGRRDGGRPKRTPGLPSWLGEVAGEGVNRLSVGRRRDGTVGRI</sequence>
<feature type="compositionally biased region" description="Basic and acidic residues" evidence="1">
    <location>
        <begin position="409"/>
        <end position="423"/>
    </location>
</feature>
<dbReference type="GO" id="GO:0007059">
    <property type="term" value="P:chromosome segregation"/>
    <property type="evidence" value="ECO:0007669"/>
    <property type="project" value="InterPro"/>
</dbReference>
<accession>A0A061AF45</accession>
<organism evidence="2">
    <name type="scientific">Rhodotorula toruloides</name>
    <name type="common">Yeast</name>
    <name type="synonym">Rhodosporidium toruloides</name>
    <dbReference type="NCBI Taxonomy" id="5286"/>
    <lineage>
        <taxon>Eukaryota</taxon>
        <taxon>Fungi</taxon>
        <taxon>Dikarya</taxon>
        <taxon>Basidiomycota</taxon>
        <taxon>Pucciniomycotina</taxon>
        <taxon>Microbotryomycetes</taxon>
        <taxon>Sporidiobolales</taxon>
        <taxon>Sporidiobolaceae</taxon>
        <taxon>Rhodotorula</taxon>
    </lineage>
</organism>
<protein>
    <submittedName>
        <fullName evidence="2">RHTO0S01e16468g1_1</fullName>
    </submittedName>
</protein>
<dbReference type="EMBL" id="LK052936">
    <property type="protein sequence ID" value="CDR36201.1"/>
    <property type="molecule type" value="Genomic_DNA"/>
</dbReference>
<dbReference type="InterPro" id="IPR007902">
    <property type="entry name" value="Chl4/mis15/CENP-N"/>
</dbReference>
<dbReference type="AlphaFoldDB" id="A0A061AF45"/>
<dbReference type="OrthoDB" id="6585699at2759"/>
<name>A0A061AF45_RHOTO</name>
<feature type="region of interest" description="Disordered" evidence="1">
    <location>
        <begin position="406"/>
        <end position="435"/>
    </location>
</feature>
<dbReference type="Pfam" id="PF05238">
    <property type="entry name" value="CENP-N"/>
    <property type="match status" value="1"/>
</dbReference>
<evidence type="ECO:0000313" key="2">
    <source>
        <dbReference type="EMBL" id="CDR36201.1"/>
    </source>
</evidence>
<evidence type="ECO:0000256" key="1">
    <source>
        <dbReference type="SAM" id="MobiDB-lite"/>
    </source>
</evidence>